<feature type="chain" id="PRO_5034602341" description="DUF7888 domain-containing protein" evidence="1">
    <location>
        <begin position="20"/>
        <end position="142"/>
    </location>
</feature>
<sequence>MRFSIVFLAGTAALTNAAAVPHPPQGSNAVAILFPINNWNSARETFTQSTVDAMWARNPDRNRWVAAVCYNMKWDVANRGGISDVASVKLSMGALNTDYDCFYIGRHNSLWTRGDGGYINLAVVSDNRFCSFDGRTSDLDCR</sequence>
<keyword evidence="1" id="KW-0732">Signal</keyword>
<comment type="caution">
    <text evidence="3">The sequence shown here is derived from an EMBL/GenBank/DDBJ whole genome shotgun (WGS) entry which is preliminary data.</text>
</comment>
<organism evidence="3 4">
    <name type="scientific">Cochliobolus sativus</name>
    <name type="common">Common root rot and spot blotch fungus</name>
    <name type="synonym">Bipolaris sorokiniana</name>
    <dbReference type="NCBI Taxonomy" id="45130"/>
    <lineage>
        <taxon>Eukaryota</taxon>
        <taxon>Fungi</taxon>
        <taxon>Dikarya</taxon>
        <taxon>Ascomycota</taxon>
        <taxon>Pezizomycotina</taxon>
        <taxon>Dothideomycetes</taxon>
        <taxon>Pleosporomycetidae</taxon>
        <taxon>Pleosporales</taxon>
        <taxon>Pleosporineae</taxon>
        <taxon>Pleosporaceae</taxon>
        <taxon>Bipolaris</taxon>
    </lineage>
</organism>
<evidence type="ECO:0000256" key="1">
    <source>
        <dbReference type="SAM" id="SignalP"/>
    </source>
</evidence>
<evidence type="ECO:0000313" key="4">
    <source>
        <dbReference type="Proteomes" id="UP000624244"/>
    </source>
</evidence>
<name>A0A8H5ZPW3_COCSA</name>
<dbReference type="InterPro" id="IPR057210">
    <property type="entry name" value="DUF7888"/>
</dbReference>
<dbReference type="Pfam" id="PF25411">
    <property type="entry name" value="DUF7888"/>
    <property type="match status" value="1"/>
</dbReference>
<dbReference type="AlphaFoldDB" id="A0A8H5ZPW3"/>
<reference evidence="3" key="1">
    <citation type="submission" date="2019-11" db="EMBL/GenBank/DDBJ databases">
        <title>Bipolaris sorokiniana Genome sequencing.</title>
        <authorList>
            <person name="Wang H."/>
        </authorList>
    </citation>
    <scope>NUCLEOTIDE SEQUENCE</scope>
</reference>
<protein>
    <recommendedName>
        <fullName evidence="2">DUF7888 domain-containing protein</fullName>
    </recommendedName>
</protein>
<proteinExistence type="predicted"/>
<dbReference type="Proteomes" id="UP000624244">
    <property type="component" value="Unassembled WGS sequence"/>
</dbReference>
<feature type="signal peptide" evidence="1">
    <location>
        <begin position="1"/>
        <end position="19"/>
    </location>
</feature>
<dbReference type="PANTHER" id="PTHR40845">
    <property type="match status" value="1"/>
</dbReference>
<dbReference type="PANTHER" id="PTHR40845:SF1">
    <property type="match status" value="1"/>
</dbReference>
<gene>
    <name evidence="3" type="ORF">GGP41_000446</name>
</gene>
<evidence type="ECO:0000259" key="2">
    <source>
        <dbReference type="Pfam" id="PF25411"/>
    </source>
</evidence>
<evidence type="ECO:0000313" key="3">
    <source>
        <dbReference type="EMBL" id="KAF5851683.1"/>
    </source>
</evidence>
<feature type="domain" description="DUF7888" evidence="2">
    <location>
        <begin position="27"/>
        <end position="142"/>
    </location>
</feature>
<dbReference type="EMBL" id="WNKQ01000004">
    <property type="protein sequence ID" value="KAF5851683.1"/>
    <property type="molecule type" value="Genomic_DNA"/>
</dbReference>
<accession>A0A8H5ZPW3</accession>